<gene>
    <name evidence="3" type="ORF">NDI79_12460</name>
</gene>
<accession>A0ABU2G442</accession>
<dbReference type="InterPro" id="IPR018905">
    <property type="entry name" value="A-galactase_NEW3"/>
</dbReference>
<name>A0ABU2G442_9EURY</name>
<evidence type="ECO:0000259" key="2">
    <source>
        <dbReference type="Pfam" id="PF10633"/>
    </source>
</evidence>
<protein>
    <submittedName>
        <fullName evidence="3">COG1361 S-layer family protein</fullName>
    </submittedName>
</protein>
<dbReference type="Gene3D" id="2.60.40.10">
    <property type="entry name" value="Immunoglobulins"/>
    <property type="match status" value="3"/>
</dbReference>
<comment type="caution">
    <text evidence="3">The sequence shown here is derived from an EMBL/GenBank/DDBJ whole genome shotgun (WGS) entry which is preliminary data.</text>
</comment>
<proteinExistence type="predicted"/>
<feature type="domain" description="Alpha-galactosidase NEW3" evidence="2">
    <location>
        <begin position="403"/>
        <end position="476"/>
    </location>
</feature>
<evidence type="ECO:0000313" key="4">
    <source>
        <dbReference type="Proteomes" id="UP001254813"/>
    </source>
</evidence>
<dbReference type="InterPro" id="IPR013783">
    <property type="entry name" value="Ig-like_fold"/>
</dbReference>
<keyword evidence="4" id="KW-1185">Reference proteome</keyword>
<keyword evidence="1" id="KW-0812">Transmembrane</keyword>
<sequence length="530" mass="54442">MNRRQLLAVVLVSLLVVPGSAAGAVRGSPDLAVALGDNRVTVGESGTLELTVANRGDLDLASVSNPALNERVTTARGIELSLDAGDAPLTVESGPTLVGGLASGQSAAVGFDVAVDEDAEPGTYTLPVTVEYAYTSSIAEVTGATTERTVERETTVTVVVEDGASFRVVETATDAQVGEDGTLSVTLANDGSAPADDATVALSSPNGAVTFGGAPEAARYVGSWDPGETRTVAYDVAVDGNRTPGSYAAQAVVSYLDTDGEARRSQPLSVGIDPRPETAFSVRSLNASLYVGETGTLSGTVVNEGPDPVRGAVVTLRTDAEHVRPVDGSVAVGTLEPGERADVAFTAAVSDDATPGARPFSMTVEYETGAGSVTTSDPIRVTGQVRPDRDLFAVEARNATFAPDSSNRLEVVVTNTGETTRRDVVVGLEPAQPFTSVAPEAYVPALAPGESATVAFEVSVDEDAVPSTHALGLNVTAETPGAPTDVTESHRVRVDVAEESQSDDIVSLVVVAVLGAVLLAAVGYWWYRGR</sequence>
<dbReference type="EMBL" id="JAMQOQ010000003">
    <property type="protein sequence ID" value="MDS0294984.1"/>
    <property type="molecule type" value="Genomic_DNA"/>
</dbReference>
<dbReference type="RefSeq" id="WP_310928829.1">
    <property type="nucleotide sequence ID" value="NZ_JAMQOQ010000003.1"/>
</dbReference>
<reference evidence="3 4" key="1">
    <citation type="submission" date="2022-06" db="EMBL/GenBank/DDBJ databases">
        <title>Halogeometricum sp. a new haloarchaeum isolate from saline soil.</title>
        <authorList>
            <person name="Strakova D."/>
            <person name="Galisteo C."/>
            <person name="Sanchez-Porro C."/>
            <person name="Ventosa A."/>
        </authorList>
    </citation>
    <scope>NUCLEOTIDE SEQUENCE [LARGE SCALE GENOMIC DNA]</scope>
    <source>
        <strain evidence="4">S3BR25-2</strain>
    </source>
</reference>
<evidence type="ECO:0000256" key="1">
    <source>
        <dbReference type="SAM" id="Phobius"/>
    </source>
</evidence>
<feature type="transmembrane region" description="Helical" evidence="1">
    <location>
        <begin position="505"/>
        <end position="527"/>
    </location>
</feature>
<keyword evidence="1" id="KW-1133">Transmembrane helix</keyword>
<dbReference type="Pfam" id="PF10633">
    <property type="entry name" value="NPCBM_assoc"/>
    <property type="match status" value="1"/>
</dbReference>
<dbReference type="PANTHER" id="PTHR35902">
    <property type="entry name" value="S-LAYER DOMAIN-LIKE PROTEIN-RELATED"/>
    <property type="match status" value="1"/>
</dbReference>
<evidence type="ECO:0000313" key="3">
    <source>
        <dbReference type="EMBL" id="MDS0294984.1"/>
    </source>
</evidence>
<organism evidence="3 4">
    <name type="scientific">Halogeometricum luteum</name>
    <dbReference type="NCBI Taxonomy" id="2950537"/>
    <lineage>
        <taxon>Archaea</taxon>
        <taxon>Methanobacteriati</taxon>
        <taxon>Methanobacteriota</taxon>
        <taxon>Stenosarchaea group</taxon>
        <taxon>Halobacteria</taxon>
        <taxon>Halobacteriales</taxon>
        <taxon>Haloferacaceae</taxon>
        <taxon>Halogeometricum</taxon>
    </lineage>
</organism>
<dbReference type="PANTHER" id="PTHR35902:SF3">
    <property type="entry name" value="NPCBM-ASSOCIATED, NEW3 DOMAIN OF ALPHA-GALACTOSIDASE"/>
    <property type="match status" value="1"/>
</dbReference>
<keyword evidence="1" id="KW-0472">Membrane</keyword>
<dbReference type="Proteomes" id="UP001254813">
    <property type="component" value="Unassembled WGS sequence"/>
</dbReference>